<keyword evidence="3" id="KW-1185">Reference proteome</keyword>
<dbReference type="EMBL" id="PDKB01000006">
    <property type="protein sequence ID" value="RBQ29401.1"/>
    <property type="molecule type" value="Genomic_DNA"/>
</dbReference>
<proteinExistence type="predicted"/>
<evidence type="ECO:0000313" key="2">
    <source>
        <dbReference type="EMBL" id="RBQ29401.1"/>
    </source>
</evidence>
<name>A0A366MT26_9BACT</name>
<sequence length="258" mass="28841">MIKKIGFVVLFTTLSTVQSLAHDFWIHSSSYTPQVNKLGAITNLYTGSGHIYPIDEVYEAKAEFKIVEGDKQSNLDDKLLGYKAVLKNDGNYLVLGKTNPAFYTQYLDNKGNKTWKAGTKEGLDNVISSKQFNRFAKAIISVGEAKDENYSKAVGQTLEIIPMQNPNKLKDGEYLTIKVLFNNKPLDNVKIVGTYSGFSNKGDFALATTTNKDGIANIKLNHSGYWLLQVEHTVKSPKDMQDKVDELFYSSTLTFQVQ</sequence>
<dbReference type="OrthoDB" id="2911at2"/>
<keyword evidence="1" id="KW-0732">Signal</keyword>
<evidence type="ECO:0008006" key="4">
    <source>
        <dbReference type="Google" id="ProtNLM"/>
    </source>
</evidence>
<dbReference type="InterPro" id="IPR019613">
    <property type="entry name" value="DUF4198"/>
</dbReference>
<protein>
    <recommendedName>
        <fullName evidence="4">DUF4198 domain-containing protein</fullName>
    </recommendedName>
</protein>
<reference evidence="2 3" key="1">
    <citation type="submission" date="2017-10" db="EMBL/GenBank/DDBJ databases">
        <title>Genomics of the genus Arcobacter.</title>
        <authorList>
            <person name="Perez-Cataluna A."/>
            <person name="Figueras M.J."/>
        </authorList>
    </citation>
    <scope>NUCLEOTIDE SEQUENCE [LARGE SCALE GENOMIC DNA]</scope>
    <source>
        <strain evidence="2 3">CECT 9230</strain>
    </source>
</reference>
<dbReference type="Pfam" id="PF10670">
    <property type="entry name" value="DUF4198"/>
    <property type="match status" value="1"/>
</dbReference>
<dbReference type="AlphaFoldDB" id="A0A366MT26"/>
<evidence type="ECO:0000313" key="3">
    <source>
        <dbReference type="Proteomes" id="UP000252669"/>
    </source>
</evidence>
<feature type="chain" id="PRO_5016776413" description="DUF4198 domain-containing protein" evidence="1">
    <location>
        <begin position="22"/>
        <end position="258"/>
    </location>
</feature>
<gene>
    <name evidence="2" type="ORF">CRU91_04775</name>
</gene>
<dbReference type="RefSeq" id="WP_113893918.1">
    <property type="nucleotide sequence ID" value="NZ_JANJGA010000006.1"/>
</dbReference>
<comment type="caution">
    <text evidence="2">The sequence shown here is derived from an EMBL/GenBank/DDBJ whole genome shotgun (WGS) entry which is preliminary data.</text>
</comment>
<organism evidence="2 3">
    <name type="scientific">Aliarcobacter vitoriensis</name>
    <dbReference type="NCBI Taxonomy" id="2011099"/>
    <lineage>
        <taxon>Bacteria</taxon>
        <taxon>Pseudomonadati</taxon>
        <taxon>Campylobacterota</taxon>
        <taxon>Epsilonproteobacteria</taxon>
        <taxon>Campylobacterales</taxon>
        <taxon>Arcobacteraceae</taxon>
        <taxon>Aliarcobacter</taxon>
    </lineage>
</organism>
<feature type="signal peptide" evidence="1">
    <location>
        <begin position="1"/>
        <end position="21"/>
    </location>
</feature>
<accession>A0A366MT26</accession>
<evidence type="ECO:0000256" key="1">
    <source>
        <dbReference type="SAM" id="SignalP"/>
    </source>
</evidence>
<dbReference type="Proteomes" id="UP000252669">
    <property type="component" value="Unassembled WGS sequence"/>
</dbReference>